<dbReference type="GeneID" id="6749620"/>
<dbReference type="PRINTS" id="PR00237">
    <property type="entry name" value="GPCRRHODOPSN"/>
</dbReference>
<dbReference type="InterPro" id="IPR017452">
    <property type="entry name" value="GPCR_Rhodpsn_7TM"/>
</dbReference>
<keyword evidence="7" id="KW-0297">G-protein coupled receptor</keyword>
<feature type="transmembrane region" description="Helical" evidence="8">
    <location>
        <begin position="133"/>
        <end position="158"/>
    </location>
</feature>
<evidence type="ECO:0000256" key="3">
    <source>
        <dbReference type="ARBA" id="ARBA00022692"/>
    </source>
</evidence>
<dbReference type="KEGG" id="tad:TRIADDRAFT_18229"/>
<feature type="non-terminal residue" evidence="10">
    <location>
        <position position="1"/>
    </location>
</feature>
<keyword evidence="4" id="KW-0677">Repeat</keyword>
<dbReference type="Proteomes" id="UP000009022">
    <property type="component" value="Unassembled WGS sequence"/>
</dbReference>
<reference evidence="10 11" key="1">
    <citation type="journal article" date="2008" name="Nature">
        <title>The Trichoplax genome and the nature of placozoans.</title>
        <authorList>
            <person name="Srivastava M."/>
            <person name="Begovic E."/>
            <person name="Chapman J."/>
            <person name="Putnam N.H."/>
            <person name="Hellsten U."/>
            <person name="Kawashima T."/>
            <person name="Kuo A."/>
            <person name="Mitros T."/>
            <person name="Salamov A."/>
            <person name="Carpenter M.L."/>
            <person name="Signorovitch A.Y."/>
            <person name="Moreno M.A."/>
            <person name="Kamm K."/>
            <person name="Grimwood J."/>
            <person name="Schmutz J."/>
            <person name="Shapiro H."/>
            <person name="Grigoriev I.V."/>
            <person name="Buss L.W."/>
            <person name="Schierwater B."/>
            <person name="Dellaporta S.L."/>
            <person name="Rokhsar D.S."/>
        </authorList>
    </citation>
    <scope>NUCLEOTIDE SEQUENCE [LARGE SCALE GENOMIC DNA]</scope>
    <source>
        <strain evidence="10 11">Grell-BS-1999</strain>
    </source>
</reference>
<keyword evidence="3 7" id="KW-0812">Transmembrane</keyword>
<keyword evidence="7" id="KW-0807">Transducer</keyword>
<dbReference type="GO" id="GO:0007189">
    <property type="term" value="P:adenylate cyclase-activating G protein-coupled receptor signaling pathway"/>
    <property type="evidence" value="ECO:0000318"/>
    <property type="project" value="GO_Central"/>
</dbReference>
<evidence type="ECO:0000313" key="11">
    <source>
        <dbReference type="Proteomes" id="UP000009022"/>
    </source>
</evidence>
<evidence type="ECO:0000256" key="1">
    <source>
        <dbReference type="ARBA" id="ARBA00004370"/>
    </source>
</evidence>
<dbReference type="HOGENOM" id="CLU_006130_0_1_1"/>
<dbReference type="GO" id="GO:0008528">
    <property type="term" value="F:G protein-coupled peptide receptor activity"/>
    <property type="evidence" value="ECO:0000318"/>
    <property type="project" value="GO_Central"/>
</dbReference>
<dbReference type="PANTHER" id="PTHR24372">
    <property type="entry name" value="GLYCOPROTEIN HORMONE RECEPTOR"/>
    <property type="match status" value="1"/>
</dbReference>
<proteinExistence type="inferred from homology"/>
<dbReference type="PhylomeDB" id="B3RI42"/>
<feature type="transmembrane region" description="Helical" evidence="8">
    <location>
        <begin position="213"/>
        <end position="233"/>
    </location>
</feature>
<dbReference type="EMBL" id="DS985241">
    <property type="protein sequence ID" value="EDV29204.1"/>
    <property type="molecule type" value="Genomic_DNA"/>
</dbReference>
<keyword evidence="2" id="KW-0433">Leucine-rich repeat</keyword>
<keyword evidence="6 8" id="KW-0472">Membrane</keyword>
<dbReference type="CTD" id="6749620"/>
<comment type="similarity">
    <text evidence="7">Belongs to the G-protein coupled receptor 1 family.</text>
</comment>
<dbReference type="GO" id="GO:0005886">
    <property type="term" value="C:plasma membrane"/>
    <property type="evidence" value="ECO:0000318"/>
    <property type="project" value="GO_Central"/>
</dbReference>
<sequence>NLSAADLLMGLYLIIIASANVYFAGHFSQYHEVWLRSPFCLVSSFLVSVSTLMSTLIMFIITVDRFLFLVYPFHNYRLSRRLVIFIFVIFWSIAVMFAGIPLLYGNNQPPYNRLYATNAVCLPGNIENPILQLWLLTYCGVTFIIWIIISIMYFTIIIDLTKSRKAARRKISTLEKIVLAKMITIVATDLICWLPLYIVLIRGIVISELETHLLTFVAVLSLPLNSCINPILYTMFTKTFIDHTITIMRNFICCFRITESEKSNNLKKNQAHSFNRRKYYGIYIFY</sequence>
<dbReference type="PROSITE" id="PS00237">
    <property type="entry name" value="G_PROTEIN_RECEP_F1_1"/>
    <property type="match status" value="1"/>
</dbReference>
<feature type="transmembrane region" description="Helical" evidence="8">
    <location>
        <begin position="178"/>
        <end position="201"/>
    </location>
</feature>
<dbReference type="OrthoDB" id="6022531at2759"/>
<dbReference type="Pfam" id="PF00001">
    <property type="entry name" value="7tm_1"/>
    <property type="match status" value="1"/>
</dbReference>
<dbReference type="SUPFAM" id="SSF81321">
    <property type="entry name" value="Family A G protein-coupled receptor-like"/>
    <property type="match status" value="1"/>
</dbReference>
<evidence type="ECO:0000259" key="9">
    <source>
        <dbReference type="PROSITE" id="PS50262"/>
    </source>
</evidence>
<gene>
    <name evidence="10" type="ORF">TRIADDRAFT_18229</name>
</gene>
<organism evidence="10 11">
    <name type="scientific">Trichoplax adhaerens</name>
    <name type="common">Trichoplax reptans</name>
    <dbReference type="NCBI Taxonomy" id="10228"/>
    <lineage>
        <taxon>Eukaryota</taxon>
        <taxon>Metazoa</taxon>
        <taxon>Placozoa</taxon>
        <taxon>Uniplacotomia</taxon>
        <taxon>Trichoplacea</taxon>
        <taxon>Trichoplacidae</taxon>
        <taxon>Trichoplax</taxon>
    </lineage>
</organism>
<name>B3RI42_TRIAD</name>
<keyword evidence="11" id="KW-1185">Reference proteome</keyword>
<accession>B3RI42</accession>
<evidence type="ECO:0000256" key="7">
    <source>
        <dbReference type="RuleBase" id="RU000688"/>
    </source>
</evidence>
<evidence type="ECO:0000256" key="4">
    <source>
        <dbReference type="ARBA" id="ARBA00022737"/>
    </source>
</evidence>
<feature type="transmembrane region" description="Helical" evidence="8">
    <location>
        <begin position="7"/>
        <end position="25"/>
    </location>
</feature>
<evidence type="ECO:0000256" key="5">
    <source>
        <dbReference type="ARBA" id="ARBA00022989"/>
    </source>
</evidence>
<evidence type="ECO:0000256" key="6">
    <source>
        <dbReference type="ARBA" id="ARBA00023136"/>
    </source>
</evidence>
<feature type="transmembrane region" description="Helical" evidence="8">
    <location>
        <begin position="45"/>
        <end position="70"/>
    </location>
</feature>
<dbReference type="RefSeq" id="XP_002108406.1">
    <property type="nucleotide sequence ID" value="XM_002108370.1"/>
</dbReference>
<dbReference type="eggNOG" id="KOG2087">
    <property type="taxonomic scope" value="Eukaryota"/>
</dbReference>
<evidence type="ECO:0000256" key="2">
    <source>
        <dbReference type="ARBA" id="ARBA00022614"/>
    </source>
</evidence>
<protein>
    <recommendedName>
        <fullName evidence="9">G-protein coupled receptors family 1 profile domain-containing protein</fullName>
    </recommendedName>
</protein>
<dbReference type="PANTHER" id="PTHR24372:SF77">
    <property type="entry name" value="G-PROTEIN COUPLED RECEPTORS FAMILY 1 PROFILE DOMAIN-CONTAINING PROTEIN"/>
    <property type="match status" value="1"/>
</dbReference>
<dbReference type="FunCoup" id="B3RI42">
    <property type="interactions" value="187"/>
</dbReference>
<feature type="domain" description="G-protein coupled receptors family 1 profile" evidence="9">
    <location>
        <begin position="1"/>
        <end position="233"/>
    </location>
</feature>
<comment type="subcellular location">
    <subcellularLocation>
        <location evidence="1">Membrane</location>
    </subcellularLocation>
</comment>
<keyword evidence="5 8" id="KW-1133">Transmembrane helix</keyword>
<keyword evidence="7" id="KW-0675">Receptor</keyword>
<feature type="transmembrane region" description="Helical" evidence="8">
    <location>
        <begin position="82"/>
        <end position="104"/>
    </location>
</feature>
<dbReference type="GO" id="GO:0009755">
    <property type="term" value="P:hormone-mediated signaling pathway"/>
    <property type="evidence" value="ECO:0000318"/>
    <property type="project" value="GO_Central"/>
</dbReference>
<dbReference type="PROSITE" id="PS50262">
    <property type="entry name" value="G_PROTEIN_RECEP_F1_2"/>
    <property type="match status" value="1"/>
</dbReference>
<evidence type="ECO:0000256" key="8">
    <source>
        <dbReference type="SAM" id="Phobius"/>
    </source>
</evidence>
<dbReference type="OMA" id="DHTITIM"/>
<dbReference type="InterPro" id="IPR000276">
    <property type="entry name" value="GPCR_Rhodpsn"/>
</dbReference>
<dbReference type="AlphaFoldDB" id="B3RI42"/>
<evidence type="ECO:0000313" key="10">
    <source>
        <dbReference type="EMBL" id="EDV29204.1"/>
    </source>
</evidence>
<dbReference type="Gene3D" id="1.20.1070.10">
    <property type="entry name" value="Rhodopsin 7-helix transmembrane proteins"/>
    <property type="match status" value="1"/>
</dbReference>
<dbReference type="CDD" id="cd14980">
    <property type="entry name" value="7tmA_Glycoprotein_LRR_R-like"/>
    <property type="match status" value="1"/>
</dbReference>
<dbReference type="InParanoid" id="B3RI42"/>